<dbReference type="EMBL" id="FNDE01000002">
    <property type="protein sequence ID" value="SDG75026.1"/>
    <property type="molecule type" value="Genomic_DNA"/>
</dbReference>
<accession>A0A1G7WT02</accession>
<dbReference type="PROSITE" id="PS50949">
    <property type="entry name" value="HTH_GNTR"/>
    <property type="match status" value="1"/>
</dbReference>
<evidence type="ECO:0000313" key="5">
    <source>
        <dbReference type="EMBL" id="SDG75026.1"/>
    </source>
</evidence>
<dbReference type="Gene3D" id="1.10.10.10">
    <property type="entry name" value="Winged helix-like DNA-binding domain superfamily/Winged helix DNA-binding domain"/>
    <property type="match status" value="1"/>
</dbReference>
<dbReference type="SMART" id="SM00345">
    <property type="entry name" value="HTH_GNTR"/>
    <property type="match status" value="1"/>
</dbReference>
<evidence type="ECO:0000256" key="1">
    <source>
        <dbReference type="ARBA" id="ARBA00023015"/>
    </source>
</evidence>
<keyword evidence="1" id="KW-0805">Transcription regulation</keyword>
<organism evidence="5 6">
    <name type="scientific">Aneurinibacillus thermoaerophilus</name>
    <dbReference type="NCBI Taxonomy" id="143495"/>
    <lineage>
        <taxon>Bacteria</taxon>
        <taxon>Bacillati</taxon>
        <taxon>Bacillota</taxon>
        <taxon>Bacilli</taxon>
        <taxon>Bacillales</taxon>
        <taxon>Paenibacillaceae</taxon>
        <taxon>Aneurinibacillus group</taxon>
        <taxon>Aneurinibacillus</taxon>
    </lineage>
</organism>
<dbReference type="InterPro" id="IPR036388">
    <property type="entry name" value="WH-like_DNA-bd_sf"/>
</dbReference>
<dbReference type="SUPFAM" id="SSF46785">
    <property type="entry name" value="Winged helix' DNA-binding domain"/>
    <property type="match status" value="1"/>
</dbReference>
<sequence>MSSLPEQRKVYQEILLEINKIIKEDGLKPGDKLPSERELSDRLQVGRSSVREALRALELLGLITTRRGEGTFLQHYRHNQLINVMGAYILKDFKTRRDVVEMRKILELDAVRLACSRAGEKHFSEMERIILQGEEKIREGKVPTEEDYLFHRAICRASRNSVLHRIWVPLVEYSKSVRERSLAREGRAEEGFKEHRAILEAIRAGDEEEAVLRMANHLENSIL</sequence>
<reference evidence="5 6" key="1">
    <citation type="submission" date="2016-10" db="EMBL/GenBank/DDBJ databases">
        <authorList>
            <person name="de Groot N.N."/>
        </authorList>
    </citation>
    <scope>NUCLEOTIDE SEQUENCE [LARGE SCALE GENOMIC DNA]</scope>
    <source>
        <strain evidence="5 6">L 420-91</strain>
    </source>
</reference>
<gene>
    <name evidence="5" type="ORF">SAMN04489735_1002110</name>
</gene>
<dbReference type="InterPro" id="IPR036390">
    <property type="entry name" value="WH_DNA-bd_sf"/>
</dbReference>
<dbReference type="OrthoDB" id="214086at2"/>
<dbReference type="GO" id="GO:0003700">
    <property type="term" value="F:DNA-binding transcription factor activity"/>
    <property type="evidence" value="ECO:0007669"/>
    <property type="project" value="InterPro"/>
</dbReference>
<dbReference type="PANTHER" id="PTHR43537:SF54">
    <property type="entry name" value="TRANSCRIPTIONAL REGULATOR, GNTR FAMILY"/>
    <property type="match status" value="1"/>
</dbReference>
<dbReference type="PANTHER" id="PTHR43537">
    <property type="entry name" value="TRANSCRIPTIONAL REGULATOR, GNTR FAMILY"/>
    <property type="match status" value="1"/>
</dbReference>
<dbReference type="Proteomes" id="UP000198956">
    <property type="component" value="Unassembled WGS sequence"/>
</dbReference>
<evidence type="ECO:0000259" key="4">
    <source>
        <dbReference type="PROSITE" id="PS50949"/>
    </source>
</evidence>
<dbReference type="Pfam" id="PF07729">
    <property type="entry name" value="FCD"/>
    <property type="match status" value="1"/>
</dbReference>
<dbReference type="PRINTS" id="PR00035">
    <property type="entry name" value="HTHGNTR"/>
</dbReference>
<dbReference type="InterPro" id="IPR000524">
    <property type="entry name" value="Tscrpt_reg_HTH_GntR"/>
</dbReference>
<dbReference type="GeneID" id="97140542"/>
<protein>
    <submittedName>
        <fullName evidence="5">Transcriptional regulator, GntR family</fullName>
    </submittedName>
</protein>
<dbReference type="Pfam" id="PF00392">
    <property type="entry name" value="GntR"/>
    <property type="match status" value="1"/>
</dbReference>
<dbReference type="Gene3D" id="1.20.120.530">
    <property type="entry name" value="GntR ligand-binding domain-like"/>
    <property type="match status" value="1"/>
</dbReference>
<name>A0A1G7WT02_ANETH</name>
<keyword evidence="2" id="KW-0238">DNA-binding</keyword>
<dbReference type="CDD" id="cd07377">
    <property type="entry name" value="WHTH_GntR"/>
    <property type="match status" value="1"/>
</dbReference>
<proteinExistence type="predicted"/>
<dbReference type="InterPro" id="IPR011711">
    <property type="entry name" value="GntR_C"/>
</dbReference>
<dbReference type="AlphaFoldDB" id="A0A1G7WT02"/>
<dbReference type="SMART" id="SM00895">
    <property type="entry name" value="FCD"/>
    <property type="match status" value="1"/>
</dbReference>
<dbReference type="SUPFAM" id="SSF48008">
    <property type="entry name" value="GntR ligand-binding domain-like"/>
    <property type="match status" value="1"/>
</dbReference>
<evidence type="ECO:0000256" key="3">
    <source>
        <dbReference type="ARBA" id="ARBA00023163"/>
    </source>
</evidence>
<keyword evidence="3" id="KW-0804">Transcription</keyword>
<feature type="domain" description="HTH gntR-type" evidence="4">
    <location>
        <begin position="8"/>
        <end position="76"/>
    </location>
</feature>
<evidence type="ECO:0000256" key="2">
    <source>
        <dbReference type="ARBA" id="ARBA00023125"/>
    </source>
</evidence>
<dbReference type="InterPro" id="IPR008920">
    <property type="entry name" value="TF_FadR/GntR_C"/>
</dbReference>
<dbReference type="RefSeq" id="WP_057899704.1">
    <property type="nucleotide sequence ID" value="NZ_CP080764.1"/>
</dbReference>
<dbReference type="GO" id="GO:0003677">
    <property type="term" value="F:DNA binding"/>
    <property type="evidence" value="ECO:0007669"/>
    <property type="project" value="UniProtKB-KW"/>
</dbReference>
<evidence type="ECO:0000313" key="6">
    <source>
        <dbReference type="Proteomes" id="UP000198956"/>
    </source>
</evidence>